<evidence type="ECO:0008006" key="3">
    <source>
        <dbReference type="Google" id="ProtNLM"/>
    </source>
</evidence>
<evidence type="ECO:0000313" key="1">
    <source>
        <dbReference type="EMBL" id="KOY76422.1"/>
    </source>
</evidence>
<name>A0A0M9DD34_9LACO</name>
<comment type="caution">
    <text evidence="1">The sequence shown here is derived from an EMBL/GenBank/DDBJ whole genome shotgun (WGS) entry which is preliminary data.</text>
</comment>
<dbReference type="PATRIC" id="fig|148814.15.peg.935"/>
<protein>
    <recommendedName>
        <fullName evidence="3">ABM domain-containing protein</fullName>
    </recommendedName>
</protein>
<dbReference type="EMBL" id="JXCY01000006">
    <property type="protein sequence ID" value="KOY76422.1"/>
    <property type="molecule type" value="Genomic_DNA"/>
</dbReference>
<organism evidence="1 2">
    <name type="scientific">Apilactobacillus kunkeei</name>
    <dbReference type="NCBI Taxonomy" id="148814"/>
    <lineage>
        <taxon>Bacteria</taxon>
        <taxon>Bacillati</taxon>
        <taxon>Bacillota</taxon>
        <taxon>Bacilli</taxon>
        <taxon>Lactobacillales</taxon>
        <taxon>Lactobacillaceae</taxon>
        <taxon>Apilactobacillus</taxon>
    </lineage>
</organism>
<dbReference type="RefSeq" id="WP_053791889.1">
    <property type="nucleotide sequence ID" value="NZ_JXCY01000006.1"/>
</dbReference>
<proteinExistence type="predicted"/>
<accession>A0A0M9DD34</accession>
<gene>
    <name evidence="1" type="ORF">RZ71_08740</name>
</gene>
<dbReference type="Gene3D" id="3.30.70.100">
    <property type="match status" value="1"/>
</dbReference>
<evidence type="ECO:0000313" key="2">
    <source>
        <dbReference type="Proteomes" id="UP000037778"/>
    </source>
</evidence>
<sequence length="150" mass="17954">MENQISMTFGSNQILNKIRKQHPDVKLSLFKNGDDQYQIVDFAGNHNIFKNPITFDVLKNHNFTEKFEFVNYSYFNLSEDDQKIFDASIEKMDNDSKLDNMVSFVILKETVNRKRTVLMTTWHNYFDFNNWKKRNDFLNLAEMSLNYKRA</sequence>
<keyword evidence="2" id="KW-1185">Reference proteome</keyword>
<dbReference type="Proteomes" id="UP000037778">
    <property type="component" value="Unassembled WGS sequence"/>
</dbReference>
<reference evidence="1 2" key="1">
    <citation type="journal article" date="2015" name="Genome Biol. Evol.">
        <title>Functionally Structured Genomes in Lactobacillus kunkeei Colonizing the Honey Crop and Food Products of Honeybees and Stingless Bees.</title>
        <authorList>
            <person name="Tamarit D."/>
            <person name="Ellegaard K.M."/>
            <person name="Wikander J."/>
            <person name="Olofsson T."/>
            <person name="Vasquez A."/>
            <person name="Andersson S.G."/>
        </authorList>
    </citation>
    <scope>NUCLEOTIDE SEQUENCE [LARGE SCALE GENOMIC DNA]</scope>
    <source>
        <strain evidence="1 2">LAko</strain>
    </source>
</reference>
<dbReference type="AlphaFoldDB" id="A0A0M9DD34"/>